<name>A0A9Q0KBC7_9MAGN</name>
<feature type="transmembrane region" description="Helical" evidence="4">
    <location>
        <begin position="107"/>
        <end position="132"/>
    </location>
</feature>
<reference evidence="6" key="1">
    <citation type="journal article" date="2023" name="Plant J.">
        <title>The genome of the king protea, Protea cynaroides.</title>
        <authorList>
            <person name="Chang J."/>
            <person name="Duong T.A."/>
            <person name="Schoeman C."/>
            <person name="Ma X."/>
            <person name="Roodt D."/>
            <person name="Barker N."/>
            <person name="Li Z."/>
            <person name="Van de Peer Y."/>
            <person name="Mizrachi E."/>
        </authorList>
    </citation>
    <scope>NUCLEOTIDE SEQUENCE</scope>
    <source>
        <tissue evidence="6">Young leaves</tissue>
    </source>
</reference>
<dbReference type="AlphaFoldDB" id="A0A9Q0KBC7"/>
<keyword evidence="3" id="KW-0511">Multifunctional enzyme</keyword>
<keyword evidence="4" id="KW-1133">Transmembrane helix</keyword>
<dbReference type="GO" id="GO:0003857">
    <property type="term" value="F:(3S)-3-hydroxyacyl-CoA dehydrogenase (NAD+) activity"/>
    <property type="evidence" value="ECO:0007669"/>
    <property type="project" value="TreeGrafter"/>
</dbReference>
<dbReference type="InterPro" id="IPR036291">
    <property type="entry name" value="NAD(P)-bd_dom_sf"/>
</dbReference>
<comment type="caution">
    <text evidence="6">The sequence shown here is derived from an EMBL/GenBank/DDBJ whole genome shotgun (WGS) entry which is preliminary data.</text>
</comment>
<dbReference type="EMBL" id="JAMYWD010000007">
    <property type="protein sequence ID" value="KAJ4967314.1"/>
    <property type="molecule type" value="Genomic_DNA"/>
</dbReference>
<sequence length="151" mass="16427">MVSMIFDARGTIVDPQFTFAESFEVENDMDWPSSTRNCQVFSKTLRGVYLRVLMAEINENLSFLLNSSTVIVFMEGEMLLIFISSALNSYVPGVADGALAPKRVNKVAILGGGLMGFGMATALILSNCHVILKEVNEKFLKGGIGRVKGVV</sequence>
<dbReference type="GO" id="GO:0016853">
    <property type="term" value="F:isomerase activity"/>
    <property type="evidence" value="ECO:0007669"/>
    <property type="project" value="UniProtKB-KW"/>
</dbReference>
<feature type="transmembrane region" description="Helical" evidence="4">
    <location>
        <begin position="63"/>
        <end position="87"/>
    </location>
</feature>
<evidence type="ECO:0000313" key="6">
    <source>
        <dbReference type="EMBL" id="KAJ4967314.1"/>
    </source>
</evidence>
<evidence type="ECO:0000256" key="2">
    <source>
        <dbReference type="ARBA" id="ARBA00023239"/>
    </source>
</evidence>
<accession>A0A9Q0KBC7</accession>
<dbReference type="GO" id="GO:0016829">
    <property type="term" value="F:lyase activity"/>
    <property type="evidence" value="ECO:0007669"/>
    <property type="project" value="UniProtKB-KW"/>
</dbReference>
<keyword evidence="1" id="KW-0413">Isomerase</keyword>
<dbReference type="GO" id="GO:0006635">
    <property type="term" value="P:fatty acid beta-oxidation"/>
    <property type="evidence" value="ECO:0007669"/>
    <property type="project" value="TreeGrafter"/>
</dbReference>
<dbReference type="PANTHER" id="PTHR23309">
    <property type="entry name" value="3-HYDROXYACYL-COA DEHYROGENASE"/>
    <property type="match status" value="1"/>
</dbReference>
<evidence type="ECO:0000256" key="3">
    <source>
        <dbReference type="ARBA" id="ARBA00023268"/>
    </source>
</evidence>
<dbReference type="Proteomes" id="UP001141806">
    <property type="component" value="Unassembled WGS sequence"/>
</dbReference>
<organism evidence="6 7">
    <name type="scientific">Protea cynaroides</name>
    <dbReference type="NCBI Taxonomy" id="273540"/>
    <lineage>
        <taxon>Eukaryota</taxon>
        <taxon>Viridiplantae</taxon>
        <taxon>Streptophyta</taxon>
        <taxon>Embryophyta</taxon>
        <taxon>Tracheophyta</taxon>
        <taxon>Spermatophyta</taxon>
        <taxon>Magnoliopsida</taxon>
        <taxon>Proteales</taxon>
        <taxon>Proteaceae</taxon>
        <taxon>Protea</taxon>
    </lineage>
</organism>
<evidence type="ECO:0000256" key="4">
    <source>
        <dbReference type="SAM" id="Phobius"/>
    </source>
</evidence>
<dbReference type="GO" id="GO:0005777">
    <property type="term" value="C:peroxisome"/>
    <property type="evidence" value="ECO:0007669"/>
    <property type="project" value="TreeGrafter"/>
</dbReference>
<keyword evidence="4" id="KW-0472">Membrane</keyword>
<proteinExistence type="predicted"/>
<dbReference type="SUPFAM" id="SSF51735">
    <property type="entry name" value="NAD(P)-binding Rossmann-fold domains"/>
    <property type="match status" value="1"/>
</dbReference>
<keyword evidence="7" id="KW-1185">Reference proteome</keyword>
<protein>
    <recommendedName>
        <fullName evidence="5">3-hydroxyacyl-CoA dehydrogenase NAD binding domain-containing protein</fullName>
    </recommendedName>
</protein>
<dbReference type="Gene3D" id="3.40.50.720">
    <property type="entry name" value="NAD(P)-binding Rossmann-like Domain"/>
    <property type="match status" value="1"/>
</dbReference>
<keyword evidence="4" id="KW-0812">Transmembrane</keyword>
<dbReference type="InterPro" id="IPR006176">
    <property type="entry name" value="3-OHacyl-CoA_DH_NAD-bd"/>
</dbReference>
<dbReference type="OrthoDB" id="1921440at2759"/>
<dbReference type="PANTHER" id="PTHR23309:SF9">
    <property type="entry name" value="PEROXISOMAL FATTY ACID BETA-OXIDATION MULTIFUNCTIONAL PROTEIN MFP2"/>
    <property type="match status" value="1"/>
</dbReference>
<evidence type="ECO:0000256" key="1">
    <source>
        <dbReference type="ARBA" id="ARBA00023235"/>
    </source>
</evidence>
<dbReference type="GO" id="GO:0070403">
    <property type="term" value="F:NAD+ binding"/>
    <property type="evidence" value="ECO:0007669"/>
    <property type="project" value="InterPro"/>
</dbReference>
<dbReference type="Pfam" id="PF02737">
    <property type="entry name" value="3HCDH_N"/>
    <property type="match status" value="1"/>
</dbReference>
<gene>
    <name evidence="6" type="ORF">NE237_019163</name>
</gene>
<evidence type="ECO:0000259" key="5">
    <source>
        <dbReference type="Pfam" id="PF02737"/>
    </source>
</evidence>
<evidence type="ECO:0000313" key="7">
    <source>
        <dbReference type="Proteomes" id="UP001141806"/>
    </source>
</evidence>
<keyword evidence="2" id="KW-0456">Lyase</keyword>
<feature type="domain" description="3-hydroxyacyl-CoA dehydrogenase NAD binding" evidence="5">
    <location>
        <begin position="106"/>
        <end position="148"/>
    </location>
</feature>